<gene>
    <name evidence="1" type="ORF">G3I74_00035</name>
</gene>
<dbReference type="EMBL" id="JAAGSC010000002">
    <property type="protein sequence ID" value="NDY94123.1"/>
    <property type="molecule type" value="Genomic_DNA"/>
</dbReference>
<dbReference type="AlphaFoldDB" id="A0A845UQK7"/>
<evidence type="ECO:0000313" key="1">
    <source>
        <dbReference type="EMBL" id="NDY94123.1"/>
    </source>
</evidence>
<reference evidence="1 2" key="1">
    <citation type="submission" date="2020-02" db="EMBL/GenBank/DDBJ databases">
        <authorList>
            <person name="Zhang X.-Y."/>
        </authorList>
    </citation>
    <scope>NUCLEOTIDE SEQUENCE [LARGE SCALE GENOMIC DNA]</scope>
    <source>
        <strain evidence="1 2">C33</strain>
    </source>
</reference>
<proteinExistence type="predicted"/>
<keyword evidence="2" id="KW-1185">Reference proteome</keyword>
<evidence type="ECO:0000313" key="2">
    <source>
        <dbReference type="Proteomes" id="UP000484885"/>
    </source>
</evidence>
<sequence>MMKIVDKQFRIGQDRWYHVEIGDDYQVVLICTSVGLDAACFELDGCDRHETPTWAAVRLFREIQEYLKEYVYEHKPPYLLYTTGGDDSRNSLYSRLAKRFSRYGYHAVETGIPSYFLIMKDSSDN</sequence>
<organism evidence="1 2">
    <name type="scientific">Wenzhouxiangella limi</name>
    <dbReference type="NCBI Taxonomy" id="2707351"/>
    <lineage>
        <taxon>Bacteria</taxon>
        <taxon>Pseudomonadati</taxon>
        <taxon>Pseudomonadota</taxon>
        <taxon>Gammaproteobacteria</taxon>
        <taxon>Chromatiales</taxon>
        <taxon>Wenzhouxiangellaceae</taxon>
        <taxon>Wenzhouxiangella</taxon>
    </lineage>
</organism>
<dbReference type="RefSeq" id="WP_164208691.1">
    <property type="nucleotide sequence ID" value="NZ_JAAGSC010000002.1"/>
</dbReference>
<protein>
    <submittedName>
        <fullName evidence="1">Uncharacterized protein</fullName>
    </submittedName>
</protein>
<name>A0A845UQK7_9GAMM</name>
<dbReference type="Proteomes" id="UP000484885">
    <property type="component" value="Unassembled WGS sequence"/>
</dbReference>
<accession>A0A845UQK7</accession>
<comment type="caution">
    <text evidence="1">The sequence shown here is derived from an EMBL/GenBank/DDBJ whole genome shotgun (WGS) entry which is preliminary data.</text>
</comment>